<dbReference type="Gene3D" id="1.10.260.40">
    <property type="entry name" value="lambda repressor-like DNA-binding domains"/>
    <property type="match status" value="1"/>
</dbReference>
<evidence type="ECO:0000259" key="2">
    <source>
        <dbReference type="PROSITE" id="PS50943"/>
    </source>
</evidence>
<reference evidence="4" key="1">
    <citation type="submission" date="2018-02" db="EMBL/GenBank/DDBJ databases">
        <title>Genome sequence of Desulfocucumis palustris strain NAW-5.</title>
        <authorList>
            <person name="Watanabe M."/>
            <person name="Kojima H."/>
            <person name="Fukui M."/>
        </authorList>
    </citation>
    <scope>NUCLEOTIDE SEQUENCE [LARGE SCALE GENOMIC DNA]</scope>
    <source>
        <strain evidence="4">NAW-5</strain>
    </source>
</reference>
<gene>
    <name evidence="3" type="ORF">DCCM_0537</name>
</gene>
<dbReference type="CDD" id="cd00093">
    <property type="entry name" value="HTH_XRE"/>
    <property type="match status" value="1"/>
</dbReference>
<dbReference type="AlphaFoldDB" id="A0A2L2X9R2"/>
<dbReference type="InterPro" id="IPR001387">
    <property type="entry name" value="Cro/C1-type_HTH"/>
</dbReference>
<proteinExistence type="predicted"/>
<protein>
    <recommendedName>
        <fullName evidence="2">HTH cro/C1-type domain-containing protein</fullName>
    </recommendedName>
</protein>
<dbReference type="Proteomes" id="UP000239549">
    <property type="component" value="Unassembled WGS sequence"/>
</dbReference>
<dbReference type="SUPFAM" id="SSF47413">
    <property type="entry name" value="lambda repressor-like DNA-binding domains"/>
    <property type="match status" value="1"/>
</dbReference>
<sequence length="94" mass="11077">MENMLYNNNRRCGKIMENRLREIRRASDISQEKLAGAIYTTRQTIIAIEKGRVKRPSDELMVAIAKYFGMRVEEIFPTPLVQHVSRENAEYPYR</sequence>
<dbReference type="PANTHER" id="PTHR46558">
    <property type="entry name" value="TRACRIPTIONAL REGULATORY PROTEIN-RELATED-RELATED"/>
    <property type="match status" value="1"/>
</dbReference>
<name>A0A2L2X9R2_9FIRM</name>
<organism evidence="3 4">
    <name type="scientific">Desulfocucumis palustris</name>
    <dbReference type="NCBI Taxonomy" id="1898651"/>
    <lineage>
        <taxon>Bacteria</taxon>
        <taxon>Bacillati</taxon>
        <taxon>Bacillota</taxon>
        <taxon>Clostridia</taxon>
        <taxon>Eubacteriales</taxon>
        <taxon>Desulfocucumaceae</taxon>
        <taxon>Desulfocucumis</taxon>
    </lineage>
</organism>
<dbReference type="PANTHER" id="PTHR46558:SF4">
    <property type="entry name" value="DNA-BIDING PHAGE PROTEIN"/>
    <property type="match status" value="1"/>
</dbReference>
<keyword evidence="1" id="KW-0238">DNA-binding</keyword>
<dbReference type="Pfam" id="PF01381">
    <property type="entry name" value="HTH_3"/>
    <property type="match status" value="1"/>
</dbReference>
<dbReference type="InterPro" id="IPR010982">
    <property type="entry name" value="Lambda_DNA-bd_dom_sf"/>
</dbReference>
<evidence type="ECO:0000313" key="4">
    <source>
        <dbReference type="Proteomes" id="UP000239549"/>
    </source>
</evidence>
<comment type="caution">
    <text evidence="3">The sequence shown here is derived from an EMBL/GenBank/DDBJ whole genome shotgun (WGS) entry which is preliminary data.</text>
</comment>
<evidence type="ECO:0000256" key="1">
    <source>
        <dbReference type="ARBA" id="ARBA00023125"/>
    </source>
</evidence>
<dbReference type="GO" id="GO:0003677">
    <property type="term" value="F:DNA binding"/>
    <property type="evidence" value="ECO:0007669"/>
    <property type="project" value="UniProtKB-KW"/>
</dbReference>
<dbReference type="PROSITE" id="PS50943">
    <property type="entry name" value="HTH_CROC1"/>
    <property type="match status" value="1"/>
</dbReference>
<feature type="domain" description="HTH cro/C1-type" evidence="2">
    <location>
        <begin position="20"/>
        <end position="75"/>
    </location>
</feature>
<dbReference type="SMART" id="SM00530">
    <property type="entry name" value="HTH_XRE"/>
    <property type="match status" value="1"/>
</dbReference>
<dbReference type="EMBL" id="BFAV01000028">
    <property type="protein sequence ID" value="GBF32343.1"/>
    <property type="molecule type" value="Genomic_DNA"/>
</dbReference>
<keyword evidence="4" id="KW-1185">Reference proteome</keyword>
<accession>A0A2L2X9R2</accession>
<evidence type="ECO:0000313" key="3">
    <source>
        <dbReference type="EMBL" id="GBF32343.1"/>
    </source>
</evidence>